<protein>
    <submittedName>
        <fullName evidence="1">Uncharacterized protein</fullName>
    </submittedName>
</protein>
<name>A0A5B7EKY3_PORTR</name>
<sequence>MGTYTGTLQTGLKKCYRSTGCTRGQDRRQGKDGLSGILTAVLVVTIEKTHCPHISCQYVEDVVGKTGGWSNLLQE</sequence>
<evidence type="ECO:0000313" key="1">
    <source>
        <dbReference type="EMBL" id="MPC33846.1"/>
    </source>
</evidence>
<organism evidence="1 2">
    <name type="scientific">Portunus trituberculatus</name>
    <name type="common">Swimming crab</name>
    <name type="synonym">Neptunus trituberculatus</name>
    <dbReference type="NCBI Taxonomy" id="210409"/>
    <lineage>
        <taxon>Eukaryota</taxon>
        <taxon>Metazoa</taxon>
        <taxon>Ecdysozoa</taxon>
        <taxon>Arthropoda</taxon>
        <taxon>Crustacea</taxon>
        <taxon>Multicrustacea</taxon>
        <taxon>Malacostraca</taxon>
        <taxon>Eumalacostraca</taxon>
        <taxon>Eucarida</taxon>
        <taxon>Decapoda</taxon>
        <taxon>Pleocyemata</taxon>
        <taxon>Brachyura</taxon>
        <taxon>Eubrachyura</taxon>
        <taxon>Portunoidea</taxon>
        <taxon>Portunidae</taxon>
        <taxon>Portuninae</taxon>
        <taxon>Portunus</taxon>
    </lineage>
</organism>
<keyword evidence="2" id="KW-1185">Reference proteome</keyword>
<dbReference type="Proteomes" id="UP000324222">
    <property type="component" value="Unassembled WGS sequence"/>
</dbReference>
<evidence type="ECO:0000313" key="2">
    <source>
        <dbReference type="Proteomes" id="UP000324222"/>
    </source>
</evidence>
<accession>A0A5B7EKY3</accession>
<dbReference type="AlphaFoldDB" id="A0A5B7EKY3"/>
<gene>
    <name evidence="1" type="ORF">E2C01_027212</name>
</gene>
<dbReference type="EMBL" id="VSRR010002923">
    <property type="protein sequence ID" value="MPC33846.1"/>
    <property type="molecule type" value="Genomic_DNA"/>
</dbReference>
<reference evidence="1 2" key="1">
    <citation type="submission" date="2019-05" db="EMBL/GenBank/DDBJ databases">
        <title>Another draft genome of Portunus trituberculatus and its Hox gene families provides insights of decapod evolution.</title>
        <authorList>
            <person name="Jeong J.-H."/>
            <person name="Song I."/>
            <person name="Kim S."/>
            <person name="Choi T."/>
            <person name="Kim D."/>
            <person name="Ryu S."/>
            <person name="Kim W."/>
        </authorList>
    </citation>
    <scope>NUCLEOTIDE SEQUENCE [LARGE SCALE GENOMIC DNA]</scope>
    <source>
        <tissue evidence="1">Muscle</tissue>
    </source>
</reference>
<proteinExistence type="predicted"/>
<comment type="caution">
    <text evidence="1">The sequence shown here is derived from an EMBL/GenBank/DDBJ whole genome shotgun (WGS) entry which is preliminary data.</text>
</comment>